<keyword evidence="4" id="KW-0106">Calcium</keyword>
<dbReference type="InterPro" id="IPR000048">
    <property type="entry name" value="IQ_motif_EF-hand-BS"/>
</dbReference>
<dbReference type="GO" id="GO:0005634">
    <property type="term" value="C:nucleus"/>
    <property type="evidence" value="ECO:0007669"/>
    <property type="project" value="UniProtKB-SubCell"/>
</dbReference>
<dbReference type="InterPro" id="IPR013783">
    <property type="entry name" value="Ig-like_fold"/>
</dbReference>
<dbReference type="GO" id="GO:0003690">
    <property type="term" value="F:double-stranded DNA binding"/>
    <property type="evidence" value="ECO:0007669"/>
    <property type="project" value="TreeGrafter"/>
</dbReference>
<dbReference type="SUPFAM" id="SSF52540">
    <property type="entry name" value="P-loop containing nucleoside triphosphate hydrolases"/>
    <property type="match status" value="1"/>
</dbReference>
<dbReference type="Pfam" id="PF01833">
    <property type="entry name" value="TIG"/>
    <property type="match status" value="1"/>
</dbReference>
<feature type="repeat" description="ANK" evidence="12">
    <location>
        <begin position="319"/>
        <end position="351"/>
    </location>
</feature>
<dbReference type="GO" id="GO:0003712">
    <property type="term" value="F:transcription coregulator activity"/>
    <property type="evidence" value="ECO:0007669"/>
    <property type="project" value="TreeGrafter"/>
</dbReference>
<organism evidence="15 16">
    <name type="scientific">Carex littledalei</name>
    <dbReference type="NCBI Taxonomy" id="544730"/>
    <lineage>
        <taxon>Eukaryota</taxon>
        <taxon>Viridiplantae</taxon>
        <taxon>Streptophyta</taxon>
        <taxon>Embryophyta</taxon>
        <taxon>Tracheophyta</taxon>
        <taxon>Spermatophyta</taxon>
        <taxon>Magnoliopsida</taxon>
        <taxon>Liliopsida</taxon>
        <taxon>Poales</taxon>
        <taxon>Cyperaceae</taxon>
        <taxon>Cyperoideae</taxon>
        <taxon>Cariceae</taxon>
        <taxon>Carex</taxon>
        <taxon>Carex subgen. Euthyceras</taxon>
    </lineage>
</organism>
<evidence type="ECO:0000256" key="12">
    <source>
        <dbReference type="PROSITE-ProRule" id="PRU00023"/>
    </source>
</evidence>
<keyword evidence="5" id="KW-0112">Calmodulin-binding</keyword>
<keyword evidence="7 12" id="KW-0040">ANK repeat</keyword>
<keyword evidence="16" id="KW-1185">Reference proteome</keyword>
<evidence type="ECO:0000256" key="11">
    <source>
        <dbReference type="ARBA" id="ARBA00023242"/>
    </source>
</evidence>
<keyword evidence="11" id="KW-0539">Nucleus</keyword>
<dbReference type="GO" id="GO:0005516">
    <property type="term" value="F:calmodulin binding"/>
    <property type="evidence" value="ECO:0007669"/>
    <property type="project" value="UniProtKB-KW"/>
</dbReference>
<feature type="compositionally biased region" description="Polar residues" evidence="13">
    <location>
        <begin position="7"/>
        <end position="31"/>
    </location>
</feature>
<dbReference type="CDD" id="cd23767">
    <property type="entry name" value="IQCD"/>
    <property type="match status" value="2"/>
</dbReference>
<dbReference type="EMBL" id="SWLB01000008">
    <property type="protein sequence ID" value="KAF3335519.1"/>
    <property type="molecule type" value="Genomic_DNA"/>
</dbReference>
<evidence type="ECO:0000256" key="9">
    <source>
        <dbReference type="ARBA" id="ARBA00023159"/>
    </source>
</evidence>
<keyword evidence="6" id="KW-0805">Transcription regulation</keyword>
<evidence type="ECO:0000256" key="10">
    <source>
        <dbReference type="ARBA" id="ARBA00023163"/>
    </source>
</evidence>
<dbReference type="SUPFAM" id="SSF48403">
    <property type="entry name" value="Ankyrin repeat"/>
    <property type="match status" value="1"/>
</dbReference>
<keyword evidence="3" id="KW-0677">Repeat</keyword>
<evidence type="ECO:0000256" key="8">
    <source>
        <dbReference type="ARBA" id="ARBA00023125"/>
    </source>
</evidence>
<dbReference type="Gene3D" id="2.60.40.10">
    <property type="entry name" value="Immunoglobulins"/>
    <property type="match status" value="1"/>
</dbReference>
<evidence type="ECO:0000313" key="16">
    <source>
        <dbReference type="Proteomes" id="UP000623129"/>
    </source>
</evidence>
<dbReference type="FunFam" id="1.20.5.190:FF:000003">
    <property type="entry name" value="Calmodulin-binding transcription activator 2"/>
    <property type="match status" value="1"/>
</dbReference>
<dbReference type="InterPro" id="IPR002909">
    <property type="entry name" value="IPT_dom"/>
</dbReference>
<keyword evidence="8" id="KW-0238">DNA-binding</keyword>
<feature type="region of interest" description="Disordered" evidence="13">
    <location>
        <begin position="1"/>
        <end position="31"/>
    </location>
</feature>
<dbReference type="AlphaFoldDB" id="A0A833VW90"/>
<dbReference type="Gene3D" id="1.25.40.20">
    <property type="entry name" value="Ankyrin repeat-containing domain"/>
    <property type="match status" value="1"/>
</dbReference>
<gene>
    <name evidence="15" type="ORF">FCM35_KLT20026</name>
</gene>
<dbReference type="InterPro" id="IPR027417">
    <property type="entry name" value="P-loop_NTPase"/>
</dbReference>
<dbReference type="InterPro" id="IPR002110">
    <property type="entry name" value="Ankyrin_rpt"/>
</dbReference>
<evidence type="ECO:0000256" key="6">
    <source>
        <dbReference type="ARBA" id="ARBA00023015"/>
    </source>
</evidence>
<sequence>MDPGSIMNENNGTFTPMQGPSNQLSGASTNYANYSLPPTSNQLSGALTNYASYSLPPTSNQLYGTQLPGLYGQEALGQIDEPLTEPILTQNLMFTITDVSPAWAYCTKETKVLVVGDFDDQFRDLYLYCSIGGRCVNVELIKAGVFRFLVPPNTPGSAELYMTLDGQNPISQVITFTYLSDPQNPKPEPELKNIRLQTRLLHLLFSSDKISSMSNKLTQKQLKEATKFASQTSPVIEKYWTGLIKQINEGNATNKGLLEMVLRNKVQEWLLEKVSEGCKITPLDKEGQGVIHLCAMLDYNWAVRMFALSGLSLDFRDSAGWTALHWAAFYGRERMVASLLSAGANPSLVTDPTPDYLGGSTAADLADKQGFEGLAAYLAEKGITAHFKAMSLHGNIDSDTNSKLTSTSKPDDHLFTNLGEEELCLKDSLAAYRNAADAASKIQAAFRERTLKLQTEAVQMEKSESDAKCIVAALKIQNAYKNYNRKKVMRAAARIQSHYRTWKMRKNFLVMRNNAIRIQAVFRGHQMRRQYKKIIWSVGIVEKAILRWRHKRRGLRGMQSAEVTESMRIDPGPSSSTGDEPTGEEDFFRISRRQAEDRLSRSVTRVQALFRSYKAQQEYRRMKMTHEQAQMEFNNRSQGDWD</sequence>
<reference evidence="15" key="1">
    <citation type="submission" date="2020-01" db="EMBL/GenBank/DDBJ databases">
        <title>Genome sequence of Kobresia littledalei, the first chromosome-level genome in the family Cyperaceae.</title>
        <authorList>
            <person name="Qu G."/>
        </authorList>
    </citation>
    <scope>NUCLEOTIDE SEQUENCE</scope>
    <source>
        <strain evidence="15">C.B.Clarke</strain>
        <tissue evidence="15">Leaf</tissue>
    </source>
</reference>
<dbReference type="Pfam" id="PF00612">
    <property type="entry name" value="IQ"/>
    <property type="match status" value="3"/>
</dbReference>
<dbReference type="SMART" id="SM00015">
    <property type="entry name" value="IQ"/>
    <property type="match status" value="3"/>
</dbReference>
<evidence type="ECO:0000256" key="3">
    <source>
        <dbReference type="ARBA" id="ARBA00022737"/>
    </source>
</evidence>
<evidence type="ECO:0000256" key="1">
    <source>
        <dbReference type="ARBA" id="ARBA00004123"/>
    </source>
</evidence>
<feature type="region of interest" description="Disordered" evidence="13">
    <location>
        <begin position="557"/>
        <end position="585"/>
    </location>
</feature>
<evidence type="ECO:0000256" key="2">
    <source>
        <dbReference type="ARBA" id="ARBA00008267"/>
    </source>
</evidence>
<evidence type="ECO:0000313" key="15">
    <source>
        <dbReference type="EMBL" id="KAF3335519.1"/>
    </source>
</evidence>
<comment type="caution">
    <text evidence="15">The sequence shown here is derived from an EMBL/GenBank/DDBJ whole genome shotgun (WGS) entry which is preliminary data.</text>
</comment>
<keyword evidence="10" id="KW-0804">Transcription</keyword>
<dbReference type="InterPro" id="IPR036770">
    <property type="entry name" value="Ankyrin_rpt-contain_sf"/>
</dbReference>
<dbReference type="InterPro" id="IPR014756">
    <property type="entry name" value="Ig_E-set"/>
</dbReference>
<evidence type="ECO:0000256" key="13">
    <source>
        <dbReference type="SAM" id="MobiDB-lite"/>
    </source>
</evidence>
<evidence type="ECO:0000259" key="14">
    <source>
        <dbReference type="Pfam" id="PF01833"/>
    </source>
</evidence>
<dbReference type="GO" id="GO:0006357">
    <property type="term" value="P:regulation of transcription by RNA polymerase II"/>
    <property type="evidence" value="ECO:0007669"/>
    <property type="project" value="TreeGrafter"/>
</dbReference>
<name>A0A833VW90_9POAL</name>
<keyword evidence="9" id="KW-0010">Activator</keyword>
<comment type="subcellular location">
    <subcellularLocation>
        <location evidence="1">Nucleus</location>
    </subcellularLocation>
</comment>
<dbReference type="SMART" id="SM00248">
    <property type="entry name" value="ANK"/>
    <property type="match status" value="1"/>
</dbReference>
<dbReference type="SUPFAM" id="SSF81296">
    <property type="entry name" value="E set domains"/>
    <property type="match status" value="1"/>
</dbReference>
<comment type="similarity">
    <text evidence="2">Belongs to the CAMTA family.</text>
</comment>
<dbReference type="OrthoDB" id="407555at2759"/>
<evidence type="ECO:0000256" key="7">
    <source>
        <dbReference type="ARBA" id="ARBA00023043"/>
    </source>
</evidence>
<dbReference type="Proteomes" id="UP000623129">
    <property type="component" value="Unassembled WGS sequence"/>
</dbReference>
<accession>A0A833VW90</accession>
<feature type="domain" description="IPT/TIG" evidence="14">
    <location>
        <begin position="95"/>
        <end position="178"/>
    </location>
</feature>
<dbReference type="PROSITE" id="PS50297">
    <property type="entry name" value="ANK_REP_REGION"/>
    <property type="match status" value="1"/>
</dbReference>
<dbReference type="Pfam" id="PF12796">
    <property type="entry name" value="Ank_2"/>
    <property type="match status" value="1"/>
</dbReference>
<dbReference type="PANTHER" id="PTHR23335">
    <property type="entry name" value="CALMODULIN-BINDING TRANSCRIPTION ACTIVATOR CAMTA"/>
    <property type="match status" value="1"/>
</dbReference>
<protein>
    <submittedName>
        <fullName evidence="15">Calmodulin-binding transcription activator 5-like isoform X3</fullName>
    </submittedName>
</protein>
<evidence type="ECO:0000256" key="4">
    <source>
        <dbReference type="ARBA" id="ARBA00022837"/>
    </source>
</evidence>
<evidence type="ECO:0000256" key="5">
    <source>
        <dbReference type="ARBA" id="ARBA00022860"/>
    </source>
</evidence>
<dbReference type="Gene3D" id="1.20.5.190">
    <property type="match status" value="1"/>
</dbReference>
<dbReference type="PROSITE" id="PS50096">
    <property type="entry name" value="IQ"/>
    <property type="match status" value="3"/>
</dbReference>
<dbReference type="PANTHER" id="PTHR23335:SF3">
    <property type="entry name" value="CALMODULIN-BINDING TRANSCRIPTION ACTIVATOR 5"/>
    <property type="match status" value="1"/>
</dbReference>
<dbReference type="PROSITE" id="PS50088">
    <property type="entry name" value="ANK_REPEAT"/>
    <property type="match status" value="1"/>
</dbReference>
<proteinExistence type="inferred from homology"/>